<evidence type="ECO:0000313" key="2">
    <source>
        <dbReference type="EMBL" id="KAK7609085.1"/>
    </source>
</evidence>
<accession>A0ABR1N462</accession>
<feature type="compositionally biased region" description="Polar residues" evidence="1">
    <location>
        <begin position="547"/>
        <end position="561"/>
    </location>
</feature>
<evidence type="ECO:0000256" key="1">
    <source>
        <dbReference type="SAM" id="MobiDB-lite"/>
    </source>
</evidence>
<feature type="region of interest" description="Disordered" evidence="1">
    <location>
        <begin position="404"/>
        <end position="443"/>
    </location>
</feature>
<proteinExistence type="predicted"/>
<dbReference type="EMBL" id="JBBPBF010000025">
    <property type="protein sequence ID" value="KAK7609085.1"/>
    <property type="molecule type" value="Genomic_DNA"/>
</dbReference>
<reference evidence="2 3" key="1">
    <citation type="submission" date="2024-04" db="EMBL/GenBank/DDBJ databases">
        <title>Phyllosticta paracitricarpa is synonymous to the EU quarantine fungus P. citricarpa based on phylogenomic analyses.</title>
        <authorList>
            <consortium name="Lawrence Berkeley National Laboratory"/>
            <person name="Van ingen-buijs V.A."/>
            <person name="Van westerhoven A.C."/>
            <person name="Haridas S."/>
            <person name="Skiadas P."/>
            <person name="Martin F."/>
            <person name="Groenewald J.Z."/>
            <person name="Crous P.W."/>
            <person name="Seidl M.F."/>
        </authorList>
    </citation>
    <scope>NUCLEOTIDE SEQUENCE [LARGE SCALE GENOMIC DNA]</scope>
    <source>
        <strain evidence="2 3">CBS 141358</strain>
    </source>
</reference>
<feature type="compositionally biased region" description="Low complexity" evidence="1">
    <location>
        <begin position="665"/>
        <end position="677"/>
    </location>
</feature>
<feature type="compositionally biased region" description="Polar residues" evidence="1">
    <location>
        <begin position="218"/>
        <end position="235"/>
    </location>
</feature>
<feature type="compositionally biased region" description="Basic and acidic residues" evidence="1">
    <location>
        <begin position="462"/>
        <end position="483"/>
    </location>
</feature>
<feature type="compositionally biased region" description="Basic and acidic residues" evidence="1">
    <location>
        <begin position="404"/>
        <end position="424"/>
    </location>
</feature>
<evidence type="ECO:0000313" key="3">
    <source>
        <dbReference type="Proteomes" id="UP001367316"/>
    </source>
</evidence>
<name>A0ABR1N462_9PEZI</name>
<sequence length="790" mass="87954">MAAFIEANDVLAWVKDVSEVAFNLSDACTFLSPAIIASLADMIQARPQALTLMVSAAMLPPSVDKLERAFRTVKRDSKIEGSPFCLGIPQHRVEFEHVIQDCHRSFQVLDRILQRNSLFEDVSPDSTDPLLQVGQELRSHTVKLKEVHRRTKIASVEVLYDQLGTLIGDIQSGIRDPHVLGRIVNLDALSREMDRIPPNALLSSDENKPLDFPHRLQIPQSTIHEINTPTQSPDSRSPVVPAQLDEAKTVELPSEIRDSQLPPQQIDSTRRPSRPSPPPKLPSPVVSTEDRFRNYHPPTVEDCDDGDEEVLVDMSTSNSTDSHRPSGGSAKSSSQILTPPSGNGSVGTDGSDSNSPSSRRPPQKHAEFSPLKRTDTDLLRTNEDTVDIKEKIRKDKEAIQELEKQKELEQKQKNHEQQEREKFHEFRRRWSAKDAEDVQQEIRDLPDPRLRTFFVMPSGKIVERGGWSRRDGKSKGLSHHEQRPLPLRRSSTMDSLNSFHDPRSPRGNPSDIGTREYTTETPNPEGQRVFRHEPAVSSFAGYGPSSYGPTSNGSSGYTPTTYNSPGYEWNHRTNSFDSPSLGSPGYGSTNFNLPQYNHSHLEPFSYGSYGPYSQEPSSYSYSTSNPNIYNPSAASSYDSYDYPQHRAPFTDTTNATASDPRYVPSSTSTSTSTDNSSIQPYFSVSPHSSTSLTPIPSPTGATLDESPKPVPVAPSKADDIFNDFLDSWQQDQRSRHRHRSHRSRNAASERLDRNAYPPPLPPKDEDTGARVGRSAGTGGRLGSGWSAFRR</sequence>
<feature type="compositionally biased region" description="Basic and acidic residues" evidence="1">
    <location>
        <begin position="431"/>
        <end position="443"/>
    </location>
</feature>
<feature type="compositionally biased region" description="Polar residues" evidence="1">
    <location>
        <begin position="329"/>
        <end position="354"/>
    </location>
</feature>
<feature type="compositionally biased region" description="Polar residues" evidence="1">
    <location>
        <begin position="489"/>
        <end position="498"/>
    </location>
</feature>
<gene>
    <name evidence="2" type="ORF">JOL62DRAFT_186664</name>
</gene>
<organism evidence="2 3">
    <name type="scientific">Phyllosticta paracitricarpa</name>
    <dbReference type="NCBI Taxonomy" id="2016321"/>
    <lineage>
        <taxon>Eukaryota</taxon>
        <taxon>Fungi</taxon>
        <taxon>Dikarya</taxon>
        <taxon>Ascomycota</taxon>
        <taxon>Pezizomycotina</taxon>
        <taxon>Dothideomycetes</taxon>
        <taxon>Dothideomycetes incertae sedis</taxon>
        <taxon>Botryosphaeriales</taxon>
        <taxon>Phyllostictaceae</taxon>
        <taxon>Phyllosticta</taxon>
    </lineage>
</organism>
<keyword evidence="3" id="KW-1185">Reference proteome</keyword>
<feature type="region of interest" description="Disordered" evidence="1">
    <location>
        <begin position="639"/>
        <end position="790"/>
    </location>
</feature>
<feature type="compositionally biased region" description="Basic residues" evidence="1">
    <location>
        <begin position="734"/>
        <end position="744"/>
    </location>
</feature>
<feature type="compositionally biased region" description="Low complexity" evidence="1">
    <location>
        <begin position="685"/>
        <end position="694"/>
    </location>
</feature>
<dbReference type="Proteomes" id="UP001367316">
    <property type="component" value="Unassembled WGS sequence"/>
</dbReference>
<comment type="caution">
    <text evidence="2">The sequence shown here is derived from an EMBL/GenBank/DDBJ whole genome shotgun (WGS) entry which is preliminary data.</text>
</comment>
<feature type="compositionally biased region" description="Basic and acidic residues" evidence="1">
    <location>
        <begin position="245"/>
        <end position="258"/>
    </location>
</feature>
<protein>
    <submittedName>
        <fullName evidence="2">Uncharacterized protein</fullName>
    </submittedName>
</protein>
<feature type="region of interest" description="Disordered" evidence="1">
    <location>
        <begin position="218"/>
        <end position="384"/>
    </location>
</feature>
<feature type="region of interest" description="Disordered" evidence="1">
    <location>
        <begin position="462"/>
        <end position="561"/>
    </location>
</feature>
<feature type="compositionally biased region" description="Basic and acidic residues" evidence="1">
    <location>
        <begin position="364"/>
        <end position="384"/>
    </location>
</feature>
<feature type="compositionally biased region" description="Acidic residues" evidence="1">
    <location>
        <begin position="301"/>
        <end position="311"/>
    </location>
</feature>